<gene>
    <name evidence="2" type="ORF">AABB24_014540</name>
</gene>
<proteinExistence type="predicted"/>
<organism evidence="2 3">
    <name type="scientific">Solanum stoloniferum</name>
    <dbReference type="NCBI Taxonomy" id="62892"/>
    <lineage>
        <taxon>Eukaryota</taxon>
        <taxon>Viridiplantae</taxon>
        <taxon>Streptophyta</taxon>
        <taxon>Embryophyta</taxon>
        <taxon>Tracheophyta</taxon>
        <taxon>Spermatophyta</taxon>
        <taxon>Magnoliopsida</taxon>
        <taxon>eudicotyledons</taxon>
        <taxon>Gunneridae</taxon>
        <taxon>Pentapetalae</taxon>
        <taxon>asterids</taxon>
        <taxon>lamiids</taxon>
        <taxon>Solanales</taxon>
        <taxon>Solanaceae</taxon>
        <taxon>Solanoideae</taxon>
        <taxon>Solaneae</taxon>
        <taxon>Solanum</taxon>
    </lineage>
</organism>
<feature type="non-terminal residue" evidence="2">
    <location>
        <position position="1"/>
    </location>
</feature>
<feature type="compositionally biased region" description="Polar residues" evidence="1">
    <location>
        <begin position="1"/>
        <end position="24"/>
    </location>
</feature>
<dbReference type="Proteomes" id="UP001627284">
    <property type="component" value="Unassembled WGS sequence"/>
</dbReference>
<dbReference type="EMBL" id="JBJKTR010000008">
    <property type="protein sequence ID" value="KAL3361720.1"/>
    <property type="molecule type" value="Genomic_DNA"/>
</dbReference>
<reference evidence="2 3" key="1">
    <citation type="submission" date="2024-05" db="EMBL/GenBank/DDBJ databases">
        <title>De novo assembly of an allotetraploid wild potato.</title>
        <authorList>
            <person name="Hosaka A.J."/>
        </authorList>
    </citation>
    <scope>NUCLEOTIDE SEQUENCE [LARGE SCALE GENOMIC DNA]</scope>
    <source>
        <tissue evidence="2">Young leaves</tissue>
    </source>
</reference>
<accession>A0ABD2TZP4</accession>
<name>A0ABD2TZP4_9SOLN</name>
<comment type="caution">
    <text evidence="2">The sequence shown here is derived from an EMBL/GenBank/DDBJ whole genome shotgun (WGS) entry which is preliminary data.</text>
</comment>
<evidence type="ECO:0000313" key="2">
    <source>
        <dbReference type="EMBL" id="KAL3361720.1"/>
    </source>
</evidence>
<feature type="region of interest" description="Disordered" evidence="1">
    <location>
        <begin position="1"/>
        <end position="77"/>
    </location>
</feature>
<evidence type="ECO:0000256" key="1">
    <source>
        <dbReference type="SAM" id="MobiDB-lite"/>
    </source>
</evidence>
<dbReference type="AlphaFoldDB" id="A0ABD2TZP4"/>
<keyword evidence="3" id="KW-1185">Reference proteome</keyword>
<evidence type="ECO:0000313" key="3">
    <source>
        <dbReference type="Proteomes" id="UP001627284"/>
    </source>
</evidence>
<sequence>QNLLSTAPTRPISFSSHNRNISSHTRQMRFPPRRERRRSTLTADRRASNSVTSVNDSNANSSRFQAANTRKSNGDRWKSSSQAVLCFPLAFSSDVHFQFVPAAEHQAASQSL</sequence>
<protein>
    <submittedName>
        <fullName evidence="2">Uncharacterized protein</fullName>
    </submittedName>
</protein>
<feature type="compositionally biased region" description="Polar residues" evidence="1">
    <location>
        <begin position="48"/>
        <end position="71"/>
    </location>
</feature>